<comment type="catalytic activity">
    <reaction evidence="10">
        <text>L-glutamate + acetyl-CoA = N-acetyl-L-glutamate + CoA + H(+)</text>
        <dbReference type="Rhea" id="RHEA:24292"/>
        <dbReference type="ChEBI" id="CHEBI:15378"/>
        <dbReference type="ChEBI" id="CHEBI:29985"/>
        <dbReference type="ChEBI" id="CHEBI:44337"/>
        <dbReference type="ChEBI" id="CHEBI:57287"/>
        <dbReference type="ChEBI" id="CHEBI:57288"/>
        <dbReference type="EC" id="2.3.1.1"/>
    </reaction>
</comment>
<comment type="function">
    <text evidence="10">Catalyzes two activities which are involved in the cyclic version of arginine biosynthesis: the synthesis of N-acetylglutamate from glutamate and acetyl-CoA as the acetyl donor, and of ornithine by transacetylation between N(2)-acetylornithine and glutamate.</text>
</comment>
<evidence type="ECO:0000313" key="11">
    <source>
        <dbReference type="EMBL" id="CUQ88555.1"/>
    </source>
</evidence>
<keyword evidence="10" id="KW-0963">Cytoplasm</keyword>
<feature type="site" description="Cleavage; by autolysis" evidence="10">
    <location>
        <begin position="192"/>
        <end position="193"/>
    </location>
</feature>
<evidence type="ECO:0000256" key="10">
    <source>
        <dbReference type="HAMAP-Rule" id="MF_01106"/>
    </source>
</evidence>
<dbReference type="NCBIfam" id="NF003802">
    <property type="entry name" value="PRK05388.1"/>
    <property type="match status" value="1"/>
</dbReference>
<dbReference type="PANTHER" id="PTHR23100:SF0">
    <property type="entry name" value="ARGININE BIOSYNTHESIS BIFUNCTIONAL PROTEIN ARGJ, MITOCHONDRIAL"/>
    <property type="match status" value="1"/>
</dbReference>
<feature type="active site" description="Nucleophile" evidence="10">
    <location>
        <position position="193"/>
    </location>
</feature>
<dbReference type="OrthoDB" id="9804242at2"/>
<sequence>MVEFDNYKLVDKGVCAAKGFKAGGINVGIKPGSKKRDLAVISCDTKCTAAAIYTQNKVKGAPIIVTKEHLKNGIAQAVIVNSGNANTCNSNGIEIAEQMCELCANELGIDKNDMIVGSTGVIGQKLSIDPVKNNIKTLVDSISEDGSSLACEAIMTTDTRKKELAVEFTLDGKTCHIGGISKGSGMINPNMATMLAFITTDVKINAELLHKALKRTADITYNMVSVDGDTSTNDTLCIMASGLAGNKEITAEDKDYEVFINGLYAVMMNLARETARDGEGATKLMECVVDHAPTEAVAKSVALSVINSSLLKAAIFAADANWGRILCAIGYAEGDFDISKVEVVLSSSKGSVKVCENGAGVDFSEDEAFKILSEDEIVIRIDMHDGADKSVAWGCDLTYEYVKINAEYRS</sequence>
<dbReference type="Gene3D" id="3.60.70.12">
    <property type="entry name" value="L-amino peptidase D-ALA esterase/amidase"/>
    <property type="match status" value="1"/>
</dbReference>
<gene>
    <name evidence="10 11" type="primary">argJ</name>
    <name evidence="11" type="ORF">ERS852540_01740</name>
</gene>
<dbReference type="Pfam" id="PF01960">
    <property type="entry name" value="ArgJ"/>
    <property type="match status" value="1"/>
</dbReference>
<proteinExistence type="inferred from homology"/>
<feature type="binding site" evidence="10">
    <location>
        <position position="410"/>
    </location>
    <ligand>
        <name>substrate</name>
    </ligand>
</feature>
<evidence type="ECO:0000256" key="2">
    <source>
        <dbReference type="ARBA" id="ARBA00011475"/>
    </source>
</evidence>
<comment type="similarity">
    <text evidence="1 10">Belongs to the ArgJ family.</text>
</comment>
<dbReference type="EC" id="2.3.1.35" evidence="10"/>
<evidence type="ECO:0000256" key="1">
    <source>
        <dbReference type="ARBA" id="ARBA00006774"/>
    </source>
</evidence>
<dbReference type="SUPFAM" id="SSF56266">
    <property type="entry name" value="DmpA/ArgJ-like"/>
    <property type="match status" value="1"/>
</dbReference>
<dbReference type="PANTHER" id="PTHR23100">
    <property type="entry name" value="ARGININE BIOSYNTHESIS BIFUNCTIONAL PROTEIN ARGJ"/>
    <property type="match status" value="1"/>
</dbReference>
<dbReference type="STRING" id="39492.ERS852540_01740"/>
<feature type="binding site" evidence="10">
    <location>
        <position position="279"/>
    </location>
    <ligand>
        <name>substrate</name>
    </ligand>
</feature>
<dbReference type="FunFam" id="3.10.20.340:FF:000001">
    <property type="entry name" value="Arginine biosynthesis bifunctional protein ArgJ, chloroplastic"/>
    <property type="match status" value="1"/>
</dbReference>
<feature type="binding site" evidence="10">
    <location>
        <position position="182"/>
    </location>
    <ligand>
        <name>substrate</name>
    </ligand>
</feature>
<dbReference type="InterPro" id="IPR002813">
    <property type="entry name" value="Arg_biosynth_ArgJ"/>
</dbReference>
<feature type="binding site" evidence="10">
    <location>
        <position position="193"/>
    </location>
    <ligand>
        <name>substrate</name>
    </ligand>
</feature>
<dbReference type="AlphaFoldDB" id="A0A174ZMK7"/>
<comment type="pathway">
    <text evidence="10">Amino-acid biosynthesis; L-arginine biosynthesis; L-ornithine and N-acetyl-L-glutamate from L-glutamate and N(2)-acetyl-L-ornithine (cyclic): step 1/1.</text>
</comment>
<dbReference type="GO" id="GO:0006526">
    <property type="term" value="P:L-arginine biosynthetic process"/>
    <property type="evidence" value="ECO:0007669"/>
    <property type="project" value="UniProtKB-UniRule"/>
</dbReference>
<keyword evidence="7 10" id="KW-0511">Multifunctional enzyme</keyword>
<evidence type="ECO:0000256" key="9">
    <source>
        <dbReference type="ARBA" id="ARBA00049439"/>
    </source>
</evidence>
<keyword evidence="3 10" id="KW-0055">Arginine biosynthesis</keyword>
<evidence type="ECO:0000256" key="5">
    <source>
        <dbReference type="ARBA" id="ARBA00022679"/>
    </source>
</evidence>
<comment type="subunit">
    <text evidence="2 10">Heterotetramer of two alpha and two beta chains.</text>
</comment>
<dbReference type="Proteomes" id="UP000095662">
    <property type="component" value="Unassembled WGS sequence"/>
</dbReference>
<feature type="site" description="Involved in the stabilization of negative charge on the oxyanion by the formation of the oxyanion hole" evidence="10">
    <location>
        <position position="120"/>
    </location>
</feature>
<keyword evidence="8 10" id="KW-0012">Acyltransferase</keyword>
<dbReference type="InterPro" id="IPR016117">
    <property type="entry name" value="ArgJ-like_dom_sf"/>
</dbReference>
<dbReference type="GO" id="GO:0004358">
    <property type="term" value="F:L-glutamate N-acetyltransferase activity, acting on acetyl-L-ornithine as donor"/>
    <property type="evidence" value="ECO:0007669"/>
    <property type="project" value="UniProtKB-UniRule"/>
</dbReference>
<feature type="binding site" evidence="10">
    <location>
        <position position="405"/>
    </location>
    <ligand>
        <name>substrate</name>
    </ligand>
</feature>
<evidence type="ECO:0000256" key="6">
    <source>
        <dbReference type="ARBA" id="ARBA00022813"/>
    </source>
</evidence>
<feature type="chain" id="PRO_5023463974" description="Arginine biosynthesis bifunctional protein ArgJ beta chain" evidence="10">
    <location>
        <begin position="193"/>
        <end position="410"/>
    </location>
</feature>
<name>A0A174ZMK7_9FIRM</name>
<dbReference type="HAMAP" id="MF_01106">
    <property type="entry name" value="ArgJ"/>
    <property type="match status" value="1"/>
</dbReference>
<dbReference type="UniPathway" id="UPA00068">
    <property type="reaction ID" value="UER00106"/>
</dbReference>
<feature type="chain" id="PRO_5023463975" description="Arginine biosynthesis bifunctional protein ArgJ alpha chain" evidence="10">
    <location>
        <begin position="1"/>
        <end position="192"/>
    </location>
</feature>
<dbReference type="EC" id="2.3.1.1" evidence="10"/>
<feature type="binding site" evidence="10">
    <location>
        <position position="156"/>
    </location>
    <ligand>
        <name>substrate</name>
    </ligand>
</feature>
<evidence type="ECO:0000256" key="4">
    <source>
        <dbReference type="ARBA" id="ARBA00022605"/>
    </source>
</evidence>
<comment type="pathway">
    <text evidence="10">Amino-acid biosynthesis; L-arginine biosynthesis; N(2)-acetyl-L-ornithine from L-glutamate: step 1/4.</text>
</comment>
<keyword evidence="4 10" id="KW-0028">Amino-acid biosynthesis</keyword>
<dbReference type="InterPro" id="IPR042195">
    <property type="entry name" value="ArgJ_beta_C"/>
</dbReference>
<dbReference type="Gene3D" id="3.30.2330.10">
    <property type="entry name" value="arginine biosynthesis bifunctional protein suprefamily"/>
    <property type="match status" value="1"/>
</dbReference>
<evidence type="ECO:0000256" key="7">
    <source>
        <dbReference type="ARBA" id="ARBA00023268"/>
    </source>
</evidence>
<dbReference type="GO" id="GO:0004042">
    <property type="term" value="F:L-glutamate N-acetyltransferase activity"/>
    <property type="evidence" value="ECO:0007669"/>
    <property type="project" value="UniProtKB-UniRule"/>
</dbReference>
<dbReference type="GO" id="GO:0005737">
    <property type="term" value="C:cytoplasm"/>
    <property type="evidence" value="ECO:0007669"/>
    <property type="project" value="UniProtKB-SubCell"/>
</dbReference>
<dbReference type="FunFam" id="3.60.70.12:FF:000001">
    <property type="entry name" value="Arginine biosynthesis bifunctional protein ArgJ, chloroplastic"/>
    <property type="match status" value="1"/>
</dbReference>
<evidence type="ECO:0000256" key="3">
    <source>
        <dbReference type="ARBA" id="ARBA00022571"/>
    </source>
</evidence>
<feature type="site" description="Involved in the stabilization of negative charge on the oxyanion by the formation of the oxyanion hole" evidence="10">
    <location>
        <position position="119"/>
    </location>
</feature>
<dbReference type="GO" id="GO:0006592">
    <property type="term" value="P:ornithine biosynthetic process"/>
    <property type="evidence" value="ECO:0007669"/>
    <property type="project" value="TreeGrafter"/>
</dbReference>
<keyword evidence="6 10" id="KW-0068">Autocatalytic cleavage</keyword>
<keyword evidence="5 10" id="KW-0808">Transferase</keyword>
<dbReference type="Gene3D" id="3.10.20.340">
    <property type="entry name" value="ArgJ beta chain, C-terminal domain"/>
    <property type="match status" value="1"/>
</dbReference>
<dbReference type="NCBIfam" id="TIGR00120">
    <property type="entry name" value="ArgJ"/>
    <property type="match status" value="1"/>
</dbReference>
<accession>A0A174ZMK7</accession>
<reference evidence="11 12" key="1">
    <citation type="submission" date="2015-09" db="EMBL/GenBank/DDBJ databases">
        <authorList>
            <consortium name="Pathogen Informatics"/>
        </authorList>
    </citation>
    <scope>NUCLEOTIDE SEQUENCE [LARGE SCALE GENOMIC DNA]</scope>
    <source>
        <strain evidence="11 12">2789STDY5834928</strain>
    </source>
</reference>
<evidence type="ECO:0000313" key="12">
    <source>
        <dbReference type="Proteomes" id="UP000095662"/>
    </source>
</evidence>
<organism evidence="11 12">
    <name type="scientific">[Eubacterium] siraeum</name>
    <dbReference type="NCBI Taxonomy" id="39492"/>
    <lineage>
        <taxon>Bacteria</taxon>
        <taxon>Bacillati</taxon>
        <taxon>Bacillota</taxon>
        <taxon>Clostridia</taxon>
        <taxon>Eubacteriales</taxon>
        <taxon>Oscillospiraceae</taxon>
        <taxon>Oscillospiraceae incertae sedis</taxon>
    </lineage>
</organism>
<evidence type="ECO:0000256" key="8">
    <source>
        <dbReference type="ARBA" id="ARBA00023315"/>
    </source>
</evidence>
<protein>
    <recommendedName>
        <fullName evidence="10">Arginine biosynthesis bifunctional protein ArgJ</fullName>
    </recommendedName>
    <domain>
        <recommendedName>
            <fullName evidence="10">Glutamate N-acetyltransferase</fullName>
            <ecNumber evidence="10">2.3.1.35</ecNumber>
        </recommendedName>
        <alternativeName>
            <fullName evidence="10">Ornithine acetyltransferase</fullName>
            <shortName evidence="10">OATase</shortName>
        </alternativeName>
        <alternativeName>
            <fullName evidence="10">Ornithine transacetylase</fullName>
        </alternativeName>
    </domain>
    <domain>
        <recommendedName>
            <fullName evidence="10">Amino-acid acetyltransferase</fullName>
            <ecNumber evidence="10">2.3.1.1</ecNumber>
        </recommendedName>
        <alternativeName>
            <fullName evidence="10">N-acetylglutamate synthase</fullName>
            <shortName evidence="10">AGSase</shortName>
        </alternativeName>
    </domain>
    <component>
        <recommendedName>
            <fullName evidence="10">Arginine biosynthesis bifunctional protein ArgJ alpha chain</fullName>
        </recommendedName>
    </component>
    <component>
        <recommendedName>
            <fullName evidence="10">Arginine biosynthesis bifunctional protein ArgJ beta chain</fullName>
        </recommendedName>
    </component>
</protein>
<comment type="subcellular location">
    <subcellularLocation>
        <location evidence="10">Cytoplasm</location>
    </subcellularLocation>
</comment>
<dbReference type="CDD" id="cd02152">
    <property type="entry name" value="OAT"/>
    <property type="match status" value="1"/>
</dbReference>
<comment type="catalytic activity">
    <reaction evidence="9 10">
        <text>N(2)-acetyl-L-ornithine + L-glutamate = N-acetyl-L-glutamate + L-ornithine</text>
        <dbReference type="Rhea" id="RHEA:15349"/>
        <dbReference type="ChEBI" id="CHEBI:29985"/>
        <dbReference type="ChEBI" id="CHEBI:44337"/>
        <dbReference type="ChEBI" id="CHEBI:46911"/>
        <dbReference type="ChEBI" id="CHEBI:57805"/>
        <dbReference type="EC" id="2.3.1.35"/>
    </reaction>
</comment>
<dbReference type="EMBL" id="CZBY01000014">
    <property type="protein sequence ID" value="CUQ88555.1"/>
    <property type="molecule type" value="Genomic_DNA"/>
</dbReference>